<dbReference type="Pfam" id="PF02949">
    <property type="entry name" value="7tm_6"/>
    <property type="match status" value="1"/>
</dbReference>
<sequence length="390" mass="45490">MSKKNEDLFLKLPRTILIFFGIWSSPKKFKVLHTLYMLFVMATQYSFLIFEFIYISNVWSDIDAASEASYLLFTQASLCYKTTVFLRNRHILSVLLEDMQSDIFAAKSDVHEEALRILAVRIRRLCTFFMTSALSTTTLWAMIPLFDDVGNRSFPFRIWMPVGPEESPNYEIGYVYQVLTIYISAFLFIAVDSTAVSMIMFGCSELDIIIDKIKKIKKTQWSSKFKSNDRMKLLDENYKIFRDCIQHHQAVVAFVEKVESTFHANIFFQLSGSVAIICITGLRISIVEPHSVQFTSMVNYMVTMLSQLFLYCWCGNELTIRSQELQDELYVCPWYEQDKRFNNSLWIAMERMKKPIIFKAGHYIPLSRQTFVAILRSSYSYFAVLNQANK</sequence>
<protein>
    <recommendedName>
        <fullName evidence="10">Odorant receptor</fullName>
    </recommendedName>
</protein>
<dbReference type="EMBL" id="MF625576">
    <property type="protein sequence ID" value="AXY83403.1"/>
    <property type="molecule type" value="mRNA"/>
</dbReference>
<evidence type="ECO:0000256" key="9">
    <source>
        <dbReference type="ARBA" id="ARBA00023224"/>
    </source>
</evidence>
<dbReference type="GO" id="GO:0007165">
    <property type="term" value="P:signal transduction"/>
    <property type="evidence" value="ECO:0007669"/>
    <property type="project" value="UniProtKB-KW"/>
</dbReference>
<feature type="transmembrane region" description="Helical" evidence="10">
    <location>
        <begin position="35"/>
        <end position="56"/>
    </location>
</feature>
<evidence type="ECO:0000256" key="6">
    <source>
        <dbReference type="ARBA" id="ARBA00022989"/>
    </source>
</evidence>
<keyword evidence="6 10" id="KW-1133">Transmembrane helix</keyword>
<evidence type="ECO:0000256" key="3">
    <source>
        <dbReference type="ARBA" id="ARBA00022606"/>
    </source>
</evidence>
<proteinExistence type="evidence at transcript level"/>
<feature type="transmembrane region" description="Helical" evidence="10">
    <location>
        <begin position="292"/>
        <end position="313"/>
    </location>
</feature>
<feature type="transmembrane region" description="Helical" evidence="10">
    <location>
        <begin position="266"/>
        <end position="286"/>
    </location>
</feature>
<keyword evidence="9 10" id="KW-0807">Transducer</keyword>
<dbReference type="InterPro" id="IPR004117">
    <property type="entry name" value="7tm6_olfct_rcpt"/>
</dbReference>
<reference evidence="11" key="1">
    <citation type="submission" date="2017-08" db="EMBL/GenBank/DDBJ databases">
        <title>Analysis of the Antennal Transcriptome and Chemosensory-related Genes of Conopomorpha sinensis Bradley (Lepidoptera: Gracilariidae).</title>
        <authorList>
            <person name="Li P."/>
            <person name="Liu Y."/>
            <person name="Wang S."/>
            <person name="Sun H."/>
        </authorList>
    </citation>
    <scope>NUCLEOTIDE SEQUENCE</scope>
</reference>
<dbReference type="AlphaFoldDB" id="A0A3S7SGQ8"/>
<keyword evidence="8 10" id="KW-0675">Receptor</keyword>
<feature type="transmembrane region" description="Helical" evidence="10">
    <location>
        <begin position="125"/>
        <end position="146"/>
    </location>
</feature>
<evidence type="ECO:0000256" key="4">
    <source>
        <dbReference type="ARBA" id="ARBA00022692"/>
    </source>
</evidence>
<comment type="similarity">
    <text evidence="10">Belongs to the insect chemoreceptor superfamily. Heteromeric odorant receptor channel (TC 1.A.69) family.</text>
</comment>
<keyword evidence="7 10" id="KW-0472">Membrane</keyword>
<name>A0A3S7SGQ8_9NEOP</name>
<comment type="subcellular location">
    <subcellularLocation>
        <location evidence="1 10">Cell membrane</location>
        <topology evidence="1 10">Multi-pass membrane protein</topology>
    </subcellularLocation>
</comment>
<dbReference type="GO" id="GO:0004984">
    <property type="term" value="F:olfactory receptor activity"/>
    <property type="evidence" value="ECO:0007669"/>
    <property type="project" value="InterPro"/>
</dbReference>
<keyword evidence="4 10" id="KW-0812">Transmembrane</keyword>
<evidence type="ECO:0000256" key="1">
    <source>
        <dbReference type="ARBA" id="ARBA00004651"/>
    </source>
</evidence>
<comment type="caution">
    <text evidence="10">Lacks conserved residue(s) required for the propagation of feature annotation.</text>
</comment>
<evidence type="ECO:0000256" key="10">
    <source>
        <dbReference type="RuleBase" id="RU351113"/>
    </source>
</evidence>
<keyword evidence="3 10" id="KW-0716">Sensory transduction</keyword>
<accession>A0A3S7SGQ8</accession>
<dbReference type="PANTHER" id="PTHR21137:SF35">
    <property type="entry name" value="ODORANT RECEPTOR 19A-RELATED"/>
    <property type="match status" value="1"/>
</dbReference>
<evidence type="ECO:0000256" key="5">
    <source>
        <dbReference type="ARBA" id="ARBA00022725"/>
    </source>
</evidence>
<feature type="transmembrane region" description="Helical" evidence="10">
    <location>
        <begin position="174"/>
        <end position="191"/>
    </location>
</feature>
<organism evidence="11">
    <name type="scientific">Conopomorpha sinensis</name>
    <name type="common">litch fruit borer</name>
    <dbReference type="NCBI Taxonomy" id="940481"/>
    <lineage>
        <taxon>Eukaryota</taxon>
        <taxon>Metazoa</taxon>
        <taxon>Ecdysozoa</taxon>
        <taxon>Arthropoda</taxon>
        <taxon>Hexapoda</taxon>
        <taxon>Insecta</taxon>
        <taxon>Pterygota</taxon>
        <taxon>Neoptera</taxon>
        <taxon>Endopterygota</taxon>
        <taxon>Lepidoptera</taxon>
        <taxon>Glossata</taxon>
        <taxon>Ditrysia</taxon>
        <taxon>Tineoidea</taxon>
        <taxon>Gracillariidae</taxon>
        <taxon>Conopomorpha</taxon>
    </lineage>
</organism>
<dbReference type="PANTHER" id="PTHR21137">
    <property type="entry name" value="ODORANT RECEPTOR"/>
    <property type="match status" value="1"/>
</dbReference>
<keyword evidence="5 10" id="KW-0552">Olfaction</keyword>
<evidence type="ECO:0000313" key="11">
    <source>
        <dbReference type="EMBL" id="AXY83403.1"/>
    </source>
</evidence>
<dbReference type="GO" id="GO:0005549">
    <property type="term" value="F:odorant binding"/>
    <property type="evidence" value="ECO:0007669"/>
    <property type="project" value="InterPro"/>
</dbReference>
<evidence type="ECO:0000256" key="7">
    <source>
        <dbReference type="ARBA" id="ARBA00023136"/>
    </source>
</evidence>
<evidence type="ECO:0000256" key="8">
    <source>
        <dbReference type="ARBA" id="ARBA00023170"/>
    </source>
</evidence>
<dbReference type="GO" id="GO:0005886">
    <property type="term" value="C:plasma membrane"/>
    <property type="evidence" value="ECO:0007669"/>
    <property type="project" value="UniProtKB-SubCell"/>
</dbReference>
<evidence type="ECO:0000256" key="2">
    <source>
        <dbReference type="ARBA" id="ARBA00022475"/>
    </source>
</evidence>
<keyword evidence="2" id="KW-1003">Cell membrane</keyword>